<gene>
    <name evidence="1" type="primary">orf109</name>
</gene>
<reference evidence="1" key="2">
    <citation type="journal article" date="2019" name="Mol. Phylogenet. Evol.">
        <title>Reassessment of the classification of bryopsidales (chlorophyta) based on chloroplast phylogenomic analyses.</title>
        <authorList>
            <person name="Cremen M.C."/>
            <person name="Leliaert F."/>
            <person name="West J."/>
            <person name="Lam D.W."/>
            <person name="Shimada S."/>
            <person name="Lopez-Bautista J.M."/>
            <person name="Verbruggen H."/>
        </authorList>
    </citation>
    <scope>NUCLEOTIDE SEQUENCE</scope>
</reference>
<sequence length="109" mass="13212">MFFSNNIKKEPSRNHYKQMQQLTTLEWIKDYQQQLEGLLNKEDILKTVDNDLSHYKKDLEHEFSLSLVNSHKTEEIIDNHRHLYLKEELESLIKDPQIAKKNSRYHFVI</sequence>
<evidence type="ECO:0000313" key="1">
    <source>
        <dbReference type="EMBL" id="AYC64593.1"/>
    </source>
</evidence>
<geneLocation type="chloroplast" evidence="1"/>
<organism evidence="1">
    <name type="scientific">Pseudoderbesia arbuscula</name>
    <dbReference type="NCBI Taxonomy" id="2320809"/>
    <lineage>
        <taxon>Eukaryota</taxon>
        <taxon>Viridiplantae</taxon>
        <taxon>Chlorophyta</taxon>
        <taxon>core chlorophytes</taxon>
        <taxon>Ulvophyceae</taxon>
        <taxon>TCBD clade</taxon>
        <taxon>Bryopsidales</taxon>
        <taxon>Bryopsidineae</taxon>
        <taxon>Bryopsidaceae</taxon>
        <taxon>Pseudoderbesia</taxon>
    </lineage>
</organism>
<name>A0A386AYT7_9CHLO</name>
<dbReference type="EMBL" id="MH591100">
    <property type="protein sequence ID" value="AYC64593.1"/>
    <property type="molecule type" value="Genomic_DNA"/>
</dbReference>
<protein>
    <submittedName>
        <fullName evidence="1">Uncharacterized protein</fullName>
    </submittedName>
</protein>
<proteinExistence type="predicted"/>
<keyword evidence="1" id="KW-0934">Plastid</keyword>
<reference evidence="1" key="1">
    <citation type="submission" date="2018-07" db="EMBL/GenBank/DDBJ databases">
        <authorList>
            <person name="Quirk P.G."/>
            <person name="Krulwich T.A."/>
        </authorList>
    </citation>
    <scope>NUCLEOTIDE SEQUENCE</scope>
</reference>
<accession>A0A386AYT7</accession>
<keyword evidence="1" id="KW-0150">Chloroplast</keyword>
<dbReference type="AlphaFoldDB" id="A0A386AYT7"/>